<reference evidence="3 4" key="1">
    <citation type="submission" date="2017-02" db="EMBL/GenBank/DDBJ databases">
        <title>Complete genome sequences of Mycobacterium kansasii strains isolated from rhesus macaques.</title>
        <authorList>
            <person name="Panda A."/>
            <person name="Nagaraj S."/>
            <person name="Zhao X."/>
            <person name="Tettelin H."/>
            <person name="Detolla L.J."/>
        </authorList>
    </citation>
    <scope>NUCLEOTIDE SEQUENCE [LARGE SCALE GENOMIC DNA]</scope>
    <source>
        <strain evidence="3 4">11-3469</strain>
    </source>
</reference>
<dbReference type="EMBL" id="MVBN01000001">
    <property type="protein sequence ID" value="OOK83338.1"/>
    <property type="molecule type" value="Genomic_DNA"/>
</dbReference>
<dbReference type="AlphaFoldDB" id="A0A1V3XW77"/>
<evidence type="ECO:0000313" key="4">
    <source>
        <dbReference type="Proteomes" id="UP000188532"/>
    </source>
</evidence>
<name>A0A1V3XW77_MYCKA</name>
<dbReference type="GO" id="GO:0006508">
    <property type="term" value="P:proteolysis"/>
    <property type="evidence" value="ECO:0007669"/>
    <property type="project" value="UniProtKB-KW"/>
</dbReference>
<feature type="compositionally biased region" description="Low complexity" evidence="1">
    <location>
        <begin position="88"/>
        <end position="122"/>
    </location>
</feature>
<organism evidence="3 4">
    <name type="scientific">Mycobacterium kansasii</name>
    <dbReference type="NCBI Taxonomy" id="1768"/>
    <lineage>
        <taxon>Bacteria</taxon>
        <taxon>Bacillati</taxon>
        <taxon>Actinomycetota</taxon>
        <taxon>Actinomycetes</taxon>
        <taxon>Mycobacteriales</taxon>
        <taxon>Mycobacteriaceae</taxon>
        <taxon>Mycobacterium</taxon>
    </lineage>
</organism>
<keyword evidence="2" id="KW-0732">Signal</keyword>
<keyword evidence="3" id="KW-0378">Hydrolase</keyword>
<protein>
    <submittedName>
        <fullName evidence="3">Membrane-anchored serine protease (Mycosin), MycP4 domain protein</fullName>
    </submittedName>
</protein>
<dbReference type="Proteomes" id="UP000188532">
    <property type="component" value="Unassembled WGS sequence"/>
</dbReference>
<feature type="signal peptide" evidence="2">
    <location>
        <begin position="1"/>
        <end position="29"/>
    </location>
</feature>
<evidence type="ECO:0000256" key="1">
    <source>
        <dbReference type="SAM" id="MobiDB-lite"/>
    </source>
</evidence>
<feature type="compositionally biased region" description="Low complexity" evidence="1">
    <location>
        <begin position="129"/>
        <end position="143"/>
    </location>
</feature>
<evidence type="ECO:0000313" key="3">
    <source>
        <dbReference type="EMBL" id="OOK83338.1"/>
    </source>
</evidence>
<dbReference type="GO" id="GO:0008233">
    <property type="term" value="F:peptidase activity"/>
    <property type="evidence" value="ECO:0007669"/>
    <property type="project" value="UniProtKB-KW"/>
</dbReference>
<accession>A0A1V3XW77</accession>
<evidence type="ECO:0000256" key="2">
    <source>
        <dbReference type="SAM" id="SignalP"/>
    </source>
</evidence>
<gene>
    <name evidence="3" type="primary">mycP4</name>
    <name evidence="3" type="ORF">BZL29_0089</name>
</gene>
<sequence length="149" mass="15079">MNTATVRLAHLLVAALTMAPLWMTPPAHAVSPPRVDEKWLPAATSPAPPRPTVQREVCTGATAVPGRDGAAAQLADLELPQLWQLTRGPASGSPSSTPAWPGTDDCRTSSAAATTSPPATAPGIVTHTAPSSPGSSPAQQIPARRGSAG</sequence>
<feature type="chain" id="PRO_5012957263" evidence="2">
    <location>
        <begin position="30"/>
        <end position="149"/>
    </location>
</feature>
<keyword evidence="3" id="KW-0645">Protease</keyword>
<proteinExistence type="predicted"/>
<feature type="region of interest" description="Disordered" evidence="1">
    <location>
        <begin position="83"/>
        <end position="149"/>
    </location>
</feature>
<comment type="caution">
    <text evidence="3">The sequence shown here is derived from an EMBL/GenBank/DDBJ whole genome shotgun (WGS) entry which is preliminary data.</text>
</comment>